<dbReference type="EMBL" id="JAODOP010000001">
    <property type="protein sequence ID" value="MEF3831971.1"/>
    <property type="molecule type" value="Genomic_DNA"/>
</dbReference>
<name>A0ABU7XNJ6_9FLAO</name>
<dbReference type="PANTHER" id="PTHR43685">
    <property type="entry name" value="GLYCOSYLTRANSFERASE"/>
    <property type="match status" value="1"/>
</dbReference>
<evidence type="ECO:0000259" key="1">
    <source>
        <dbReference type="Pfam" id="PF00535"/>
    </source>
</evidence>
<evidence type="ECO:0000313" key="3">
    <source>
        <dbReference type="Proteomes" id="UP001337305"/>
    </source>
</evidence>
<dbReference type="PANTHER" id="PTHR43685:SF2">
    <property type="entry name" value="GLYCOSYLTRANSFERASE 2-LIKE DOMAIN-CONTAINING PROTEIN"/>
    <property type="match status" value="1"/>
</dbReference>
<sequence>MSHYNFSLIVCTYMRSEALLNLLNSVNTQSLYPNEILIIDGSVDDKTKLLLEENKFKNLKYSKVEVMNRGLTKQRNYGINLIADNSDIVCFLDDDIVLTSNYFKNLIETYNLCPEAMAVGGYIKNEVEWEKTTKTGDKGKFHYDGWMRNEPARFKMRRKFGLLPDTAPGFLPSFAHGRSVGFLPPSGKIYQVEQIMGGVSSYKKEIFRTLSFSTYFEGYGLYEDADFSLRLAKQGKLYVNTNAKLSHHHDDSGRPNKYKYGKMVLRNGWYVWRVKYPIPSLKAKFKWHATAFLLTLIRFTNVITSNKKKEALTESIGRVIGWFSLLISKPNIEK</sequence>
<dbReference type="RefSeq" id="WP_303308967.1">
    <property type="nucleotide sequence ID" value="NZ_JAODOP010000001.1"/>
</dbReference>
<organism evidence="2 3">
    <name type="scientific">Flavivirga spongiicola</name>
    <dbReference type="NCBI Taxonomy" id="421621"/>
    <lineage>
        <taxon>Bacteria</taxon>
        <taxon>Pseudomonadati</taxon>
        <taxon>Bacteroidota</taxon>
        <taxon>Flavobacteriia</taxon>
        <taxon>Flavobacteriales</taxon>
        <taxon>Flavobacteriaceae</taxon>
        <taxon>Flavivirga</taxon>
    </lineage>
</organism>
<dbReference type="InterPro" id="IPR029044">
    <property type="entry name" value="Nucleotide-diphossugar_trans"/>
</dbReference>
<keyword evidence="3" id="KW-1185">Reference proteome</keyword>
<feature type="domain" description="Glycosyltransferase 2-like" evidence="1">
    <location>
        <begin position="7"/>
        <end position="167"/>
    </location>
</feature>
<dbReference type="Gene3D" id="3.90.550.10">
    <property type="entry name" value="Spore Coat Polysaccharide Biosynthesis Protein SpsA, Chain A"/>
    <property type="match status" value="1"/>
</dbReference>
<evidence type="ECO:0000313" key="2">
    <source>
        <dbReference type="EMBL" id="MEF3831971.1"/>
    </source>
</evidence>
<gene>
    <name evidence="2" type="ORF">N1F79_02410</name>
</gene>
<dbReference type="SUPFAM" id="SSF53448">
    <property type="entry name" value="Nucleotide-diphospho-sugar transferases"/>
    <property type="match status" value="1"/>
</dbReference>
<dbReference type="CDD" id="cd00761">
    <property type="entry name" value="Glyco_tranf_GTA_type"/>
    <property type="match status" value="1"/>
</dbReference>
<proteinExistence type="predicted"/>
<dbReference type="Pfam" id="PF00535">
    <property type="entry name" value="Glycos_transf_2"/>
    <property type="match status" value="1"/>
</dbReference>
<comment type="caution">
    <text evidence="2">The sequence shown here is derived from an EMBL/GenBank/DDBJ whole genome shotgun (WGS) entry which is preliminary data.</text>
</comment>
<protein>
    <submittedName>
        <fullName evidence="2">Glycosyltransferase</fullName>
    </submittedName>
</protein>
<accession>A0ABU7XNJ6</accession>
<reference evidence="2 3" key="1">
    <citation type="submission" date="2022-09" db="EMBL/GenBank/DDBJ databases">
        <title>Genome sequencing of Flavivirga sp. MEBiC05379.</title>
        <authorList>
            <person name="Oh H.-M."/>
            <person name="Kwon K.K."/>
            <person name="Park M.J."/>
            <person name="Yang S.-H."/>
        </authorList>
    </citation>
    <scope>NUCLEOTIDE SEQUENCE [LARGE SCALE GENOMIC DNA]</scope>
    <source>
        <strain evidence="2 3">MEBiC05379</strain>
    </source>
</reference>
<dbReference type="InterPro" id="IPR050834">
    <property type="entry name" value="Glycosyltransf_2"/>
</dbReference>
<dbReference type="InterPro" id="IPR001173">
    <property type="entry name" value="Glyco_trans_2-like"/>
</dbReference>
<dbReference type="Proteomes" id="UP001337305">
    <property type="component" value="Unassembled WGS sequence"/>
</dbReference>